<accession>A0A7W6ALT9</accession>
<protein>
    <submittedName>
        <fullName evidence="2">Uncharacterized protein</fullName>
    </submittedName>
</protein>
<evidence type="ECO:0000313" key="3">
    <source>
        <dbReference type="Proteomes" id="UP000517759"/>
    </source>
</evidence>
<evidence type="ECO:0000256" key="1">
    <source>
        <dbReference type="SAM" id="MobiDB-lite"/>
    </source>
</evidence>
<dbReference type="EMBL" id="JACIDN010000003">
    <property type="protein sequence ID" value="MBB3902057.1"/>
    <property type="molecule type" value="Genomic_DNA"/>
</dbReference>
<dbReference type="RefSeq" id="WP_284211436.1">
    <property type="nucleotide sequence ID" value="NZ_BSPG01000012.1"/>
</dbReference>
<feature type="region of interest" description="Disordered" evidence="1">
    <location>
        <begin position="45"/>
        <end position="67"/>
    </location>
</feature>
<dbReference type="Proteomes" id="UP000517759">
    <property type="component" value="Unassembled WGS sequence"/>
</dbReference>
<comment type="caution">
    <text evidence="2">The sequence shown here is derived from an EMBL/GenBank/DDBJ whole genome shotgun (WGS) entry which is preliminary data.</text>
</comment>
<gene>
    <name evidence="2" type="ORF">GGR33_001552</name>
</gene>
<dbReference type="AlphaFoldDB" id="A0A7W6ALT9"/>
<proteinExistence type="predicted"/>
<evidence type="ECO:0000313" key="2">
    <source>
        <dbReference type="EMBL" id="MBB3902057.1"/>
    </source>
</evidence>
<feature type="compositionally biased region" description="Basic and acidic residues" evidence="1">
    <location>
        <begin position="45"/>
        <end position="55"/>
    </location>
</feature>
<name>A0A7W6ALT9_9HYPH</name>
<organism evidence="2 3">
    <name type="scientific">Methylobacterium brachythecii</name>
    <dbReference type="NCBI Taxonomy" id="1176177"/>
    <lineage>
        <taxon>Bacteria</taxon>
        <taxon>Pseudomonadati</taxon>
        <taxon>Pseudomonadota</taxon>
        <taxon>Alphaproteobacteria</taxon>
        <taxon>Hyphomicrobiales</taxon>
        <taxon>Methylobacteriaceae</taxon>
        <taxon>Methylobacterium</taxon>
    </lineage>
</organism>
<reference evidence="2 3" key="1">
    <citation type="submission" date="2020-08" db="EMBL/GenBank/DDBJ databases">
        <title>Genomic Encyclopedia of Type Strains, Phase IV (KMG-IV): sequencing the most valuable type-strain genomes for metagenomic binning, comparative biology and taxonomic classification.</title>
        <authorList>
            <person name="Goeker M."/>
        </authorList>
    </citation>
    <scope>NUCLEOTIDE SEQUENCE [LARGE SCALE GENOMIC DNA]</scope>
    <source>
        <strain evidence="2 3">DSM 24105</strain>
    </source>
</reference>
<sequence>MDREPTPDEQKRRFADLCARLLGFDEYDGHPMWPPLAFVEDLAEPRGRPTNDHMSNDAQGLDEVFPG</sequence>